<protein>
    <submittedName>
        <fullName evidence="1">Uncharacterized protein</fullName>
    </submittedName>
</protein>
<name>A0AAW5RLF0_AERME</name>
<proteinExistence type="predicted"/>
<organism evidence="1 2">
    <name type="scientific">Aeromonas media</name>
    <dbReference type="NCBI Taxonomy" id="651"/>
    <lineage>
        <taxon>Bacteria</taxon>
        <taxon>Pseudomonadati</taxon>
        <taxon>Pseudomonadota</taxon>
        <taxon>Gammaproteobacteria</taxon>
        <taxon>Aeromonadales</taxon>
        <taxon>Aeromonadaceae</taxon>
        <taxon>Aeromonas</taxon>
    </lineage>
</organism>
<evidence type="ECO:0000313" key="1">
    <source>
        <dbReference type="EMBL" id="MCV3289601.1"/>
    </source>
</evidence>
<reference evidence="1" key="1">
    <citation type="submission" date="2022-01" db="EMBL/GenBank/DDBJ databases">
        <title>Comparison of Fish pathogen Aeromonas spp.</title>
        <authorList>
            <person name="Dubey S."/>
            <person name="Sorum H."/>
            <person name="Munangandu H.M."/>
        </authorList>
    </citation>
    <scope>NUCLEOTIDE SEQUENCE</scope>
    <source>
        <strain evidence="1">SD/21-15</strain>
    </source>
</reference>
<comment type="caution">
    <text evidence="1">The sequence shown here is derived from an EMBL/GenBank/DDBJ whole genome shotgun (WGS) entry which is preliminary data.</text>
</comment>
<dbReference type="AlphaFoldDB" id="A0AAW5RLF0"/>
<evidence type="ECO:0000313" key="2">
    <source>
        <dbReference type="Proteomes" id="UP001208651"/>
    </source>
</evidence>
<gene>
    <name evidence="1" type="ORF">LZT28_15305</name>
</gene>
<sequence length="85" mass="9682">MPTVVIDGIEYVPNANIPRLEMDNDRLLNALKELVSLYYFGDWHKAQCRIWDAICHISPELAELVSNDPRAAYALLGRTLNEPID</sequence>
<dbReference type="RefSeq" id="WP_263685614.1">
    <property type="nucleotide sequence ID" value="NZ_JAJVCY010000030.1"/>
</dbReference>
<dbReference type="EMBL" id="JAJVCY010000030">
    <property type="protein sequence ID" value="MCV3289601.1"/>
    <property type="molecule type" value="Genomic_DNA"/>
</dbReference>
<accession>A0AAW5RLF0</accession>
<dbReference type="Proteomes" id="UP001208651">
    <property type="component" value="Unassembled WGS sequence"/>
</dbReference>